<dbReference type="Gene3D" id="3.30.70.330">
    <property type="match status" value="1"/>
</dbReference>
<dbReference type="Pfam" id="PF00076">
    <property type="entry name" value="RRM_1"/>
    <property type="match status" value="1"/>
</dbReference>
<evidence type="ECO:0000256" key="2">
    <source>
        <dbReference type="SAM" id="MobiDB-lite"/>
    </source>
</evidence>
<evidence type="ECO:0000259" key="3">
    <source>
        <dbReference type="PROSITE" id="PS50102"/>
    </source>
</evidence>
<organism evidence="4">
    <name type="scientific">bioreactor metagenome</name>
    <dbReference type="NCBI Taxonomy" id="1076179"/>
    <lineage>
        <taxon>unclassified sequences</taxon>
        <taxon>metagenomes</taxon>
        <taxon>ecological metagenomes</taxon>
    </lineage>
</organism>
<reference evidence="4" key="1">
    <citation type="submission" date="2019-08" db="EMBL/GenBank/DDBJ databases">
        <authorList>
            <person name="Kucharzyk K."/>
            <person name="Murdoch R.W."/>
            <person name="Higgins S."/>
            <person name="Loffler F."/>
        </authorList>
    </citation>
    <scope>NUCLEOTIDE SEQUENCE</scope>
</reference>
<dbReference type="GO" id="GO:0003723">
    <property type="term" value="F:RNA binding"/>
    <property type="evidence" value="ECO:0007669"/>
    <property type="project" value="UniProtKB-KW"/>
</dbReference>
<dbReference type="SUPFAM" id="SSF54928">
    <property type="entry name" value="RNA-binding domain, RBD"/>
    <property type="match status" value="1"/>
</dbReference>
<feature type="region of interest" description="Disordered" evidence="2">
    <location>
        <begin position="77"/>
        <end position="107"/>
    </location>
</feature>
<proteinExistence type="predicted"/>
<dbReference type="InterPro" id="IPR035979">
    <property type="entry name" value="RBD_domain_sf"/>
</dbReference>
<keyword evidence="1" id="KW-0694">RNA-binding</keyword>
<sequence>MNIFVSNLSYAINDDDLRQAFEEYGEVSSAKVITDKFTGRSRGFGFVEMSDEHGQKAIEELNGASFDKKVINVAVARPREDRAEGNRGGGGFDRNQRGRNNYNSNRY</sequence>
<comment type="caution">
    <text evidence="4">The sequence shown here is derived from an EMBL/GenBank/DDBJ whole genome shotgun (WGS) entry which is preliminary data.</text>
</comment>
<evidence type="ECO:0000256" key="1">
    <source>
        <dbReference type="ARBA" id="ARBA00022884"/>
    </source>
</evidence>
<evidence type="ECO:0000313" key="4">
    <source>
        <dbReference type="EMBL" id="MPL76926.1"/>
    </source>
</evidence>
<dbReference type="InterPro" id="IPR052462">
    <property type="entry name" value="SLIRP/GR-RBP-like"/>
</dbReference>
<feature type="domain" description="RRM" evidence="3">
    <location>
        <begin position="1"/>
        <end position="78"/>
    </location>
</feature>
<dbReference type="InterPro" id="IPR000504">
    <property type="entry name" value="RRM_dom"/>
</dbReference>
<dbReference type="PROSITE" id="PS50102">
    <property type="entry name" value="RRM"/>
    <property type="match status" value="1"/>
</dbReference>
<dbReference type="AlphaFoldDB" id="A0A644UD46"/>
<dbReference type="EMBL" id="VSSQ01000101">
    <property type="protein sequence ID" value="MPL76926.1"/>
    <property type="molecule type" value="Genomic_DNA"/>
</dbReference>
<dbReference type="PANTHER" id="PTHR48027">
    <property type="entry name" value="HETEROGENEOUS NUCLEAR RIBONUCLEOPROTEIN 87F-RELATED"/>
    <property type="match status" value="1"/>
</dbReference>
<gene>
    <name evidence="4" type="ORF">SDC9_22777</name>
</gene>
<accession>A0A644UD46</accession>
<dbReference type="InterPro" id="IPR012677">
    <property type="entry name" value="Nucleotide-bd_a/b_plait_sf"/>
</dbReference>
<feature type="compositionally biased region" description="Polar residues" evidence="2">
    <location>
        <begin position="98"/>
        <end position="107"/>
    </location>
</feature>
<dbReference type="SMART" id="SM00360">
    <property type="entry name" value="RRM"/>
    <property type="match status" value="1"/>
</dbReference>
<protein>
    <recommendedName>
        <fullName evidence="3">RRM domain-containing protein</fullName>
    </recommendedName>
</protein>
<name>A0A644UD46_9ZZZZ</name>